<gene>
    <name evidence="1" type="ORF">OFUS_LOCUS102</name>
</gene>
<dbReference type="SUPFAM" id="SSF52540">
    <property type="entry name" value="P-loop containing nucleoside triphosphate hydrolases"/>
    <property type="match status" value="1"/>
</dbReference>
<name>A0A8S4MVK4_OWEFU</name>
<accession>A0A8S4MVK4</accession>
<dbReference type="Gene3D" id="3.40.50.300">
    <property type="entry name" value="P-loop containing nucleotide triphosphate hydrolases"/>
    <property type="match status" value="1"/>
</dbReference>
<sequence length="495" mass="57604">MFVIRGMKFSDYYRSYGEEKMHKGDHDFVVIHRKGIMFIQVKSSSNVKNKRKVKSKANKQLEKDKKMLEVITKNIEDKDLAKEMQSLLSNGYHLQLVTATPNLNEKSNTVNSETKRLYQEDVENDKAFSDWWDRTTGDTEDFLSDELYNFLSAKYIYIRHLTHEGNNRRPAALTSQAYEDIASKLTSEEWLLLIPEQLNLLNDETRFKYIDGPPGSGKTQILVLKVRKILETNPNDTILIITVGEAIAMKIELDLQQENLRVTVKSVDPRANYPEGGETKYNHIFIDESQDILKETISYLQENIIVSKTEGFFWLFLDKAQILQEYSNTIGEDFLYRSKTDAYVPELKTIMRMTSQTTDNCKAYDTMDRRNISVGHNVVGPEVKIYERYSPEFVLSLIDQTEKHHTTILFENDKDILNFKEKCDNKYYFQNAKEKAKNCSNITLDTIRNFRGLEDKVVIVCFTSNLEDQVELVHIACSRSYCSLFYLPFSPKKVR</sequence>
<reference evidence="1" key="1">
    <citation type="submission" date="2022-03" db="EMBL/GenBank/DDBJ databases">
        <authorList>
            <person name="Martin C."/>
        </authorList>
    </citation>
    <scope>NUCLEOTIDE SEQUENCE</scope>
</reference>
<dbReference type="OrthoDB" id="6149346at2759"/>
<keyword evidence="2" id="KW-1185">Reference proteome</keyword>
<organism evidence="1 2">
    <name type="scientific">Owenia fusiformis</name>
    <name type="common">Polychaete worm</name>
    <dbReference type="NCBI Taxonomy" id="6347"/>
    <lineage>
        <taxon>Eukaryota</taxon>
        <taxon>Metazoa</taxon>
        <taxon>Spiralia</taxon>
        <taxon>Lophotrochozoa</taxon>
        <taxon>Annelida</taxon>
        <taxon>Polychaeta</taxon>
        <taxon>Sedentaria</taxon>
        <taxon>Canalipalpata</taxon>
        <taxon>Sabellida</taxon>
        <taxon>Oweniida</taxon>
        <taxon>Oweniidae</taxon>
        <taxon>Owenia</taxon>
    </lineage>
</organism>
<dbReference type="InterPro" id="IPR027417">
    <property type="entry name" value="P-loop_NTPase"/>
</dbReference>
<protein>
    <recommendedName>
        <fullName evidence="3">DNA helicase</fullName>
    </recommendedName>
</protein>
<dbReference type="Proteomes" id="UP000749559">
    <property type="component" value="Unassembled WGS sequence"/>
</dbReference>
<dbReference type="AlphaFoldDB" id="A0A8S4MVK4"/>
<feature type="non-terminal residue" evidence="1">
    <location>
        <position position="1"/>
    </location>
</feature>
<proteinExistence type="predicted"/>
<evidence type="ECO:0000313" key="1">
    <source>
        <dbReference type="EMBL" id="CAH1772324.1"/>
    </source>
</evidence>
<comment type="caution">
    <text evidence="1">The sequence shown here is derived from an EMBL/GenBank/DDBJ whole genome shotgun (WGS) entry which is preliminary data.</text>
</comment>
<evidence type="ECO:0008006" key="3">
    <source>
        <dbReference type="Google" id="ProtNLM"/>
    </source>
</evidence>
<evidence type="ECO:0000313" key="2">
    <source>
        <dbReference type="Proteomes" id="UP000749559"/>
    </source>
</evidence>
<dbReference type="EMBL" id="CAIIXF020000001">
    <property type="protein sequence ID" value="CAH1772324.1"/>
    <property type="molecule type" value="Genomic_DNA"/>
</dbReference>
<dbReference type="Pfam" id="PF13245">
    <property type="entry name" value="AAA_19"/>
    <property type="match status" value="1"/>
</dbReference>